<dbReference type="InterPro" id="IPR008756">
    <property type="entry name" value="Peptidase_M56"/>
</dbReference>
<evidence type="ECO:0000256" key="5">
    <source>
        <dbReference type="ARBA" id="ARBA00022729"/>
    </source>
</evidence>
<dbReference type="Pfam" id="PF00905">
    <property type="entry name" value="Transpeptidase"/>
    <property type="match status" value="1"/>
</dbReference>
<keyword evidence="5" id="KW-0732">Signal</keyword>
<evidence type="ECO:0000256" key="7">
    <source>
        <dbReference type="ARBA" id="ARBA00023251"/>
    </source>
</evidence>
<comment type="similarity">
    <text evidence="2">Belongs to the class-D beta-lactamase family.</text>
</comment>
<accession>U1WJZ6</accession>
<gene>
    <name evidence="11" type="ORF">HMPREF0083_03011</name>
</gene>
<feature type="transmembrane region" description="Helical" evidence="8">
    <location>
        <begin position="77"/>
        <end position="98"/>
    </location>
</feature>
<dbReference type="STRING" id="649747.HMPREF0083_03011"/>
<dbReference type="PANTHER" id="PTHR30627">
    <property type="entry name" value="PEPTIDOGLYCAN D,D-TRANSPEPTIDASE"/>
    <property type="match status" value="1"/>
</dbReference>
<dbReference type="GO" id="GO:0008800">
    <property type="term" value="F:beta-lactamase activity"/>
    <property type="evidence" value="ECO:0007669"/>
    <property type="project" value="UniProtKB-EC"/>
</dbReference>
<comment type="caution">
    <text evidence="11">The sequence shown here is derived from an EMBL/GenBank/DDBJ whole genome shotgun (WGS) entry which is preliminary data.</text>
</comment>
<evidence type="ECO:0000259" key="10">
    <source>
        <dbReference type="Pfam" id="PF05569"/>
    </source>
</evidence>
<proteinExistence type="inferred from homology"/>
<organism evidence="11 12">
    <name type="scientific">Aneurinibacillus aneurinilyticus ATCC 12856</name>
    <dbReference type="NCBI Taxonomy" id="649747"/>
    <lineage>
        <taxon>Bacteria</taxon>
        <taxon>Bacillati</taxon>
        <taxon>Bacillota</taxon>
        <taxon>Bacilli</taxon>
        <taxon>Bacillales</taxon>
        <taxon>Paenibacillaceae</taxon>
        <taxon>Aneurinibacillus group</taxon>
        <taxon>Aneurinibacillus</taxon>
    </lineage>
</organism>
<dbReference type="PATRIC" id="fig|649747.3.peg.2729"/>
<comment type="similarity">
    <text evidence="3">Belongs to the peptidase M56 family.</text>
</comment>
<dbReference type="EC" id="3.5.2.6" evidence="4"/>
<dbReference type="Pfam" id="PF05569">
    <property type="entry name" value="Peptidase_M56"/>
    <property type="match status" value="1"/>
</dbReference>
<comment type="catalytic activity">
    <reaction evidence="1">
        <text>a beta-lactam + H2O = a substituted beta-amino acid</text>
        <dbReference type="Rhea" id="RHEA:20401"/>
        <dbReference type="ChEBI" id="CHEBI:15377"/>
        <dbReference type="ChEBI" id="CHEBI:35627"/>
        <dbReference type="ChEBI" id="CHEBI:140347"/>
        <dbReference type="EC" id="3.5.2.6"/>
    </reaction>
</comment>
<keyword evidence="7" id="KW-0046">Antibiotic resistance</keyword>
<evidence type="ECO:0000313" key="12">
    <source>
        <dbReference type="Proteomes" id="UP000016511"/>
    </source>
</evidence>
<evidence type="ECO:0000259" key="9">
    <source>
        <dbReference type="Pfam" id="PF00905"/>
    </source>
</evidence>
<name>U1WJZ6_ANEAE</name>
<evidence type="ECO:0000256" key="4">
    <source>
        <dbReference type="ARBA" id="ARBA00012865"/>
    </source>
</evidence>
<evidence type="ECO:0000256" key="8">
    <source>
        <dbReference type="SAM" id="Phobius"/>
    </source>
</evidence>
<keyword evidence="8" id="KW-0472">Membrane</keyword>
<feature type="domain" description="Peptidase M56" evidence="10">
    <location>
        <begin position="1"/>
        <end position="62"/>
    </location>
</feature>
<evidence type="ECO:0000256" key="1">
    <source>
        <dbReference type="ARBA" id="ARBA00001526"/>
    </source>
</evidence>
<dbReference type="eggNOG" id="COG4219">
    <property type="taxonomic scope" value="Bacteria"/>
</dbReference>
<sequence length="359" mass="40771">MRLDREIACDIAVLNSLDEHCYAEYGNAIINFVDRASQPRNFVLANQLNSSKEQIKKRIEKIASFTTESKLLKLKSIAIFMLVGVFVVSQAPLVSVMVDDNNCYDFKNERTAYEDLSEYFVGFEGSFVLYNLKANQYSIYNENKSKLRVSPDSTYKIFSALFGLESNVITNGNSTIKWNGIKYPYVSWNMNQNLSTAMKNSVTWYFQDLDKRINLDKMQAYLNQIGYGNCNLSGGIGQYWIESSLKVSPVEQVQLLKAFYTNQFGFEEKNVRTVKDAIILEEKDGVRLSGKTGTGSVNNKNINGWFIGYVEIKDNTYFFVTNIQNEGNTNGSKAAEITLSILRDKGIYYSYLPGNKNSI</sequence>
<evidence type="ECO:0000256" key="2">
    <source>
        <dbReference type="ARBA" id="ARBA00007898"/>
    </source>
</evidence>
<dbReference type="GO" id="GO:0046677">
    <property type="term" value="P:response to antibiotic"/>
    <property type="evidence" value="ECO:0007669"/>
    <property type="project" value="UniProtKB-KW"/>
</dbReference>
<dbReference type="InterPro" id="IPR001460">
    <property type="entry name" value="PCN-bd_Tpept"/>
</dbReference>
<dbReference type="GO" id="GO:0008658">
    <property type="term" value="F:penicillin binding"/>
    <property type="evidence" value="ECO:0007669"/>
    <property type="project" value="InterPro"/>
</dbReference>
<dbReference type="InterPro" id="IPR012338">
    <property type="entry name" value="Beta-lactam/transpept-like"/>
</dbReference>
<dbReference type="InterPro" id="IPR050515">
    <property type="entry name" value="Beta-lactam/transpept"/>
</dbReference>
<evidence type="ECO:0000313" key="11">
    <source>
        <dbReference type="EMBL" id="ERI08904.1"/>
    </source>
</evidence>
<dbReference type="GO" id="GO:0071555">
    <property type="term" value="P:cell wall organization"/>
    <property type="evidence" value="ECO:0007669"/>
    <property type="project" value="TreeGrafter"/>
</dbReference>
<dbReference type="PANTHER" id="PTHR30627:SF6">
    <property type="entry name" value="BETA-LACTAMASE YBXI-RELATED"/>
    <property type="match status" value="1"/>
</dbReference>
<keyword evidence="12" id="KW-1185">Reference proteome</keyword>
<evidence type="ECO:0000256" key="6">
    <source>
        <dbReference type="ARBA" id="ARBA00022801"/>
    </source>
</evidence>
<protein>
    <recommendedName>
        <fullName evidence="4">beta-lactamase</fullName>
        <ecNumber evidence="4">3.5.2.6</ecNumber>
    </recommendedName>
</protein>
<feature type="domain" description="Penicillin-binding protein transpeptidase" evidence="9">
    <location>
        <begin position="130"/>
        <end position="342"/>
    </location>
</feature>
<reference evidence="11 12" key="1">
    <citation type="submission" date="2013-08" db="EMBL/GenBank/DDBJ databases">
        <authorList>
            <person name="Weinstock G."/>
            <person name="Sodergren E."/>
            <person name="Wylie T."/>
            <person name="Fulton L."/>
            <person name="Fulton R."/>
            <person name="Fronick C."/>
            <person name="O'Laughlin M."/>
            <person name="Godfrey J."/>
            <person name="Miner T."/>
            <person name="Herter B."/>
            <person name="Appelbaum E."/>
            <person name="Cordes M."/>
            <person name="Lek S."/>
            <person name="Wollam A."/>
            <person name="Pepin K.H."/>
            <person name="Palsikar V.B."/>
            <person name="Mitreva M."/>
            <person name="Wilson R.K."/>
        </authorList>
    </citation>
    <scope>NUCLEOTIDE SEQUENCE [LARGE SCALE GENOMIC DNA]</scope>
    <source>
        <strain evidence="11 12">ATCC 12856</strain>
    </source>
</reference>
<dbReference type="EMBL" id="AWSJ01000180">
    <property type="protein sequence ID" value="ERI08904.1"/>
    <property type="molecule type" value="Genomic_DNA"/>
</dbReference>
<dbReference type="eggNOG" id="COG2602">
    <property type="taxonomic scope" value="Bacteria"/>
</dbReference>
<dbReference type="Proteomes" id="UP000016511">
    <property type="component" value="Unassembled WGS sequence"/>
</dbReference>
<dbReference type="AlphaFoldDB" id="U1WJZ6"/>
<dbReference type="GO" id="GO:0005886">
    <property type="term" value="C:plasma membrane"/>
    <property type="evidence" value="ECO:0007669"/>
    <property type="project" value="TreeGrafter"/>
</dbReference>
<keyword evidence="8" id="KW-0812">Transmembrane</keyword>
<dbReference type="SUPFAM" id="SSF56601">
    <property type="entry name" value="beta-lactamase/transpeptidase-like"/>
    <property type="match status" value="1"/>
</dbReference>
<evidence type="ECO:0000256" key="3">
    <source>
        <dbReference type="ARBA" id="ARBA00011075"/>
    </source>
</evidence>
<dbReference type="HOGENOM" id="CLU_035412_0_1_9"/>
<keyword evidence="6" id="KW-0378">Hydrolase</keyword>
<keyword evidence="8" id="KW-1133">Transmembrane helix</keyword>
<dbReference type="Gene3D" id="3.40.710.10">
    <property type="entry name" value="DD-peptidase/beta-lactamase superfamily"/>
    <property type="match status" value="1"/>
</dbReference>
<dbReference type="NCBIfam" id="NF000326">
    <property type="entry name" value="blaR1_generic"/>
    <property type="match status" value="1"/>
</dbReference>